<protein>
    <submittedName>
        <fullName evidence="1">Uncharacterized protein</fullName>
    </submittedName>
</protein>
<reference evidence="2" key="1">
    <citation type="journal article" date="2017" name="Plant J.">
        <title>The pomegranate (Punica granatum L.) genome and the genomics of punicalagin biosynthesis.</title>
        <authorList>
            <person name="Qin G."/>
            <person name="Xu C."/>
            <person name="Ming R."/>
            <person name="Tang H."/>
            <person name="Guyot R."/>
            <person name="Kramer E.M."/>
            <person name="Hu Y."/>
            <person name="Yi X."/>
            <person name="Qi Y."/>
            <person name="Xu X."/>
            <person name="Gao Z."/>
            <person name="Pan H."/>
            <person name="Jian J."/>
            <person name="Tian Y."/>
            <person name="Yue Z."/>
            <person name="Xu Y."/>
        </authorList>
    </citation>
    <scope>NUCLEOTIDE SEQUENCE [LARGE SCALE GENOMIC DNA]</scope>
    <source>
        <strain evidence="2">cv. Dabenzi</strain>
    </source>
</reference>
<proteinExistence type="predicted"/>
<evidence type="ECO:0000313" key="2">
    <source>
        <dbReference type="Proteomes" id="UP000197138"/>
    </source>
</evidence>
<evidence type="ECO:0000313" key="1">
    <source>
        <dbReference type="EMBL" id="OWM70139.1"/>
    </source>
</evidence>
<comment type="caution">
    <text evidence="1">The sequence shown here is derived from an EMBL/GenBank/DDBJ whole genome shotgun (WGS) entry which is preliminary data.</text>
</comment>
<organism evidence="1 2">
    <name type="scientific">Punica granatum</name>
    <name type="common">Pomegranate</name>
    <dbReference type="NCBI Taxonomy" id="22663"/>
    <lineage>
        <taxon>Eukaryota</taxon>
        <taxon>Viridiplantae</taxon>
        <taxon>Streptophyta</taxon>
        <taxon>Embryophyta</taxon>
        <taxon>Tracheophyta</taxon>
        <taxon>Spermatophyta</taxon>
        <taxon>Magnoliopsida</taxon>
        <taxon>eudicotyledons</taxon>
        <taxon>Gunneridae</taxon>
        <taxon>Pentapetalae</taxon>
        <taxon>rosids</taxon>
        <taxon>malvids</taxon>
        <taxon>Myrtales</taxon>
        <taxon>Lythraceae</taxon>
        <taxon>Punica</taxon>
    </lineage>
</organism>
<gene>
    <name evidence="1" type="ORF">CDL15_Pgr025989</name>
</gene>
<name>A0A218WCA4_PUNGR</name>
<dbReference type="AlphaFoldDB" id="A0A218WCA4"/>
<accession>A0A218WCA4</accession>
<dbReference type="Proteomes" id="UP000197138">
    <property type="component" value="Unassembled WGS sequence"/>
</dbReference>
<sequence>MALEMPLANLINAVANENYPVDSWRIFILVDCNSCPAVAPLSFLPYQRKHHLL</sequence>
<dbReference type="EMBL" id="MTKT01004810">
    <property type="protein sequence ID" value="OWM70139.1"/>
    <property type="molecule type" value="Genomic_DNA"/>
</dbReference>